<dbReference type="KEGG" id="vg:14297308"/>
<evidence type="ECO:0000313" key="1">
    <source>
        <dbReference type="EMBL" id="AFQ96692.1"/>
    </source>
</evidence>
<dbReference type="Proteomes" id="UP000003802">
    <property type="component" value="Segment"/>
</dbReference>
<organism evidence="1 2">
    <name type="scientific">Erwinia phage phiEaH2</name>
    <dbReference type="NCBI Taxonomy" id="1029988"/>
    <lineage>
        <taxon>Viruses</taxon>
        <taxon>Duplodnaviria</taxon>
        <taxon>Heunggongvirae</taxon>
        <taxon>Uroviricota</taxon>
        <taxon>Caudoviricetes</taxon>
        <taxon>Chimalliviridae</taxon>
        <taxon>Erskinevirus</taxon>
        <taxon>Erskinevirus EaH2</taxon>
    </lineage>
</organism>
<reference evidence="1 2" key="1">
    <citation type="journal article" date="2012" name="J. Virol.">
        <title>Complete Genomic Sequence of Erwinia amylovora Phage PhiEaH2.</title>
        <authorList>
            <person name="Domotor D."/>
            <person name="Becsagh P."/>
            <person name="Rakhely G."/>
            <person name="Schneider G."/>
            <person name="Kovacs T."/>
        </authorList>
    </citation>
    <scope>NUCLEOTIDE SEQUENCE [LARGE SCALE GENOMIC DNA]</scope>
</reference>
<dbReference type="GeneID" id="14297308"/>
<dbReference type="EMBL" id="JX316028">
    <property type="protein sequence ID" value="AFQ96692.1"/>
    <property type="molecule type" value="Genomic_DNA"/>
</dbReference>
<proteinExistence type="predicted"/>
<sequence length="125" mass="13827">MVVGHFFNRHGLVFVSGIAVEGRRVHTMNLTDEEKAHWVEVLAPFKDKKLALGQRITYGSSPRVAFHGHNDEGGQDDLAIMAGEEGRRLSEVLLQFKPPMCNGPYINLEGHPDAASIAHQVMVLL</sequence>
<keyword evidence="2" id="KW-1185">Reference proteome</keyword>
<dbReference type="RefSeq" id="YP_007237797.1">
    <property type="nucleotide sequence ID" value="NC_019929.1"/>
</dbReference>
<evidence type="ECO:0000313" key="2">
    <source>
        <dbReference type="Proteomes" id="UP000003802"/>
    </source>
</evidence>
<accession>J7KJK2</accession>
<protein>
    <submittedName>
        <fullName evidence="1">Uncharacterized protein</fullName>
    </submittedName>
</protein>
<name>J7KJK2_9CAUD</name>